<reference evidence="1 2" key="1">
    <citation type="submission" date="2016-03" db="EMBL/GenBank/DDBJ databases">
        <authorList>
            <person name="Ploux O."/>
        </authorList>
    </citation>
    <scope>NUCLEOTIDE SEQUENCE [LARGE SCALE GENOMIC DNA]</scope>
    <source>
        <strain evidence="1 2">UAMH 11012</strain>
    </source>
</reference>
<accession>A0A1L7XE95</accession>
<evidence type="ECO:0000313" key="2">
    <source>
        <dbReference type="Proteomes" id="UP000184330"/>
    </source>
</evidence>
<proteinExistence type="predicted"/>
<evidence type="ECO:0000313" key="1">
    <source>
        <dbReference type="EMBL" id="CZR63355.1"/>
    </source>
</evidence>
<dbReference type="OrthoDB" id="273230at2759"/>
<dbReference type="Proteomes" id="UP000184330">
    <property type="component" value="Unassembled WGS sequence"/>
</dbReference>
<sequence>MYSLRSATARGARSSIFTKCLYLQSPSAFRTFSHLSKPTLLPPRQLPPISCLPILTSRPYGTKSSADTLIETITDQYSTARDEFEIAAEETEKKTVYAADDRAAARDELDKLKGMYEDALRGSDGEEIKGRIGQRIRELDNAVRAMEESTLEH</sequence>
<keyword evidence="2" id="KW-1185">Reference proteome</keyword>
<dbReference type="EMBL" id="FJOG01000023">
    <property type="protein sequence ID" value="CZR63355.1"/>
    <property type="molecule type" value="Genomic_DNA"/>
</dbReference>
<name>A0A1L7XE95_9HELO</name>
<gene>
    <name evidence="1" type="ORF">PAC_13252</name>
</gene>
<organism evidence="1 2">
    <name type="scientific">Phialocephala subalpina</name>
    <dbReference type="NCBI Taxonomy" id="576137"/>
    <lineage>
        <taxon>Eukaryota</taxon>
        <taxon>Fungi</taxon>
        <taxon>Dikarya</taxon>
        <taxon>Ascomycota</taxon>
        <taxon>Pezizomycotina</taxon>
        <taxon>Leotiomycetes</taxon>
        <taxon>Helotiales</taxon>
        <taxon>Mollisiaceae</taxon>
        <taxon>Phialocephala</taxon>
        <taxon>Phialocephala fortinii species complex</taxon>
    </lineage>
</organism>
<protein>
    <submittedName>
        <fullName evidence="1">Uncharacterized protein</fullName>
    </submittedName>
</protein>
<dbReference type="AlphaFoldDB" id="A0A1L7XE95"/>